<evidence type="ECO:0000313" key="3">
    <source>
        <dbReference type="EMBL" id="SFV75554.1"/>
    </source>
</evidence>
<keyword evidence="1" id="KW-1133">Transmembrane helix</keyword>
<feature type="transmembrane region" description="Helical" evidence="1">
    <location>
        <begin position="31"/>
        <end position="55"/>
    </location>
</feature>
<dbReference type="EMBL" id="FPHP01000043">
    <property type="protein sequence ID" value="SFV75554.1"/>
    <property type="molecule type" value="Genomic_DNA"/>
</dbReference>
<sequence>MLGENFVYFFTVQGFFIGIIFGILKSFNAEGLLIYTFFITAFFYLFSHIIIALYFRTITAKSQYFPKKTHEEVLDKVVKEITQREALIDTAAQITEMARQINSDSHNALKRAS</sequence>
<organism evidence="3">
    <name type="scientific">hydrothermal vent metagenome</name>
    <dbReference type="NCBI Taxonomy" id="652676"/>
    <lineage>
        <taxon>unclassified sequences</taxon>
        <taxon>metagenomes</taxon>
        <taxon>ecological metagenomes</taxon>
    </lineage>
</organism>
<dbReference type="AlphaFoldDB" id="A0A1W1D4L8"/>
<proteinExistence type="predicted"/>
<evidence type="ECO:0000256" key="1">
    <source>
        <dbReference type="SAM" id="Phobius"/>
    </source>
</evidence>
<gene>
    <name evidence="3" type="ORF">MNB_SM-3-638</name>
    <name evidence="2" type="ORF">MNB_SM-7-962</name>
</gene>
<dbReference type="EMBL" id="FPHB01000022">
    <property type="protein sequence ID" value="SFV53727.1"/>
    <property type="molecule type" value="Genomic_DNA"/>
</dbReference>
<reference evidence="3" key="1">
    <citation type="submission" date="2016-10" db="EMBL/GenBank/DDBJ databases">
        <authorList>
            <person name="de Groot N.N."/>
        </authorList>
    </citation>
    <scope>NUCLEOTIDE SEQUENCE</scope>
</reference>
<keyword evidence="1" id="KW-0472">Membrane</keyword>
<evidence type="ECO:0000313" key="2">
    <source>
        <dbReference type="EMBL" id="SFV53727.1"/>
    </source>
</evidence>
<protein>
    <submittedName>
        <fullName evidence="3">Motility integral membrane protein</fullName>
    </submittedName>
</protein>
<feature type="transmembrane region" description="Helical" evidence="1">
    <location>
        <begin position="6"/>
        <end position="24"/>
    </location>
</feature>
<keyword evidence="1" id="KW-0812">Transmembrane</keyword>
<name>A0A1W1D4L8_9ZZZZ</name>
<accession>A0A1W1D4L8</accession>